<evidence type="ECO:0000313" key="4">
    <source>
        <dbReference type="Proteomes" id="UP000831785"/>
    </source>
</evidence>
<gene>
    <name evidence="3" type="ORF">MUN80_20035</name>
</gene>
<evidence type="ECO:0000313" key="3">
    <source>
        <dbReference type="EMBL" id="UOQ52041.1"/>
    </source>
</evidence>
<dbReference type="InterPro" id="IPR029045">
    <property type="entry name" value="ClpP/crotonase-like_dom_sf"/>
</dbReference>
<evidence type="ECO:0000256" key="1">
    <source>
        <dbReference type="SAM" id="SignalP"/>
    </source>
</evidence>
<keyword evidence="4" id="KW-1185">Reference proteome</keyword>
<feature type="signal peptide" evidence="1">
    <location>
        <begin position="1"/>
        <end position="31"/>
    </location>
</feature>
<reference evidence="3 4" key="1">
    <citation type="submission" date="2022-04" db="EMBL/GenBank/DDBJ databases">
        <title>Hymenobacter sp. isolated from the air.</title>
        <authorList>
            <person name="Won M."/>
            <person name="Lee C.-M."/>
            <person name="Woen H.-Y."/>
            <person name="Kwon S.-W."/>
        </authorList>
    </citation>
    <scope>NUCLEOTIDE SEQUENCE [LARGE SCALE GENOMIC DNA]</scope>
    <source>
        <strain evidence="4">5116 S-27</strain>
    </source>
</reference>
<protein>
    <submittedName>
        <fullName evidence="3">S41 family peptidase</fullName>
    </submittedName>
</protein>
<dbReference type="SUPFAM" id="SSF52096">
    <property type="entry name" value="ClpP/crotonase"/>
    <property type="match status" value="1"/>
</dbReference>
<dbReference type="SMART" id="SM00245">
    <property type="entry name" value="TSPc"/>
    <property type="match status" value="1"/>
</dbReference>
<proteinExistence type="predicted"/>
<feature type="domain" description="Tail specific protease" evidence="2">
    <location>
        <begin position="116"/>
        <end position="330"/>
    </location>
</feature>
<dbReference type="EMBL" id="CP095049">
    <property type="protein sequence ID" value="UOQ52041.1"/>
    <property type="molecule type" value="Genomic_DNA"/>
</dbReference>
<keyword evidence="1" id="KW-0732">Signal</keyword>
<dbReference type="RefSeq" id="WP_244715655.1">
    <property type="nucleotide sequence ID" value="NZ_CP095049.1"/>
</dbReference>
<dbReference type="Gene3D" id="3.90.226.10">
    <property type="entry name" value="2-enoyl-CoA Hydratase, Chain A, domain 1"/>
    <property type="match status" value="1"/>
</dbReference>
<name>A0ABY4F5V5_9BACT</name>
<feature type="chain" id="PRO_5045582499" evidence="1">
    <location>
        <begin position="32"/>
        <end position="465"/>
    </location>
</feature>
<dbReference type="CDD" id="cd07563">
    <property type="entry name" value="Peptidase_S41_IRBP"/>
    <property type="match status" value="1"/>
</dbReference>
<accession>A0ABY4F5V5</accession>
<dbReference type="PANTHER" id="PTHR11261:SF3">
    <property type="entry name" value="RETINOL-BINDING PROTEIN 3"/>
    <property type="match status" value="1"/>
</dbReference>
<dbReference type="Pfam" id="PF03572">
    <property type="entry name" value="Peptidase_S41"/>
    <property type="match status" value="1"/>
</dbReference>
<dbReference type="Gene3D" id="3.30.750.44">
    <property type="match status" value="1"/>
</dbReference>
<dbReference type="Proteomes" id="UP000831785">
    <property type="component" value="Chromosome"/>
</dbReference>
<evidence type="ECO:0000259" key="2">
    <source>
        <dbReference type="SMART" id="SM00245"/>
    </source>
</evidence>
<dbReference type="PANTHER" id="PTHR11261">
    <property type="entry name" value="INTERPHOTORECEPTOR RETINOID-BINDING PROTEIN"/>
    <property type="match status" value="1"/>
</dbReference>
<dbReference type="InterPro" id="IPR005151">
    <property type="entry name" value="Tail-specific_protease"/>
</dbReference>
<organism evidence="3 4">
    <name type="scientific">Hymenobacter cellulosivorans</name>
    <dbReference type="NCBI Taxonomy" id="2932249"/>
    <lineage>
        <taxon>Bacteria</taxon>
        <taxon>Pseudomonadati</taxon>
        <taxon>Bacteroidota</taxon>
        <taxon>Cytophagia</taxon>
        <taxon>Cytophagales</taxon>
        <taxon>Hymenobacteraceae</taxon>
        <taxon>Hymenobacter</taxon>
    </lineage>
</organism>
<sequence>MPYFSLPVLFRRLSSAGKVLLLLLVSFPTAAQHIRSNEAPIDKAFVREAVQRGAALFEQEYIYPAVARKTSQLLLRNLQKGRYDAITDIHALATRLTADMRTVCPDQHVGWRVQAPRPATAAPRPSGINVKGFYRVDILPGNVGYLEVRAFPDESVAAHQVVGAMTYLSGCDAVILDFRQNGGGSLLKDLLLGYFFPKPVHLNDIVSRDYVEHEYSQPVQVRLRRLKLDSASNQLRADTLLRVPSKLQQAPVYVLTSSRTFSAAEAVAYELKALKRGLTVGETTRGGANPVGGKAVNERLLLRIPFAHVENAVTKANWEGVGVPPDIPVKATHALETAHLEALKRLIEQAPTPEAKQRLTWDLETARALYRPAPLDPVAAERYVGSFDFEQIVREQGRLFRLDRGYPVALTPLGPHTFVVDEELRFEFQPDASGAITSLTLLRKDGSLVSLPRRATGEKPASASQ</sequence>
<dbReference type="Pfam" id="PF11918">
    <property type="entry name" value="Peptidase_S41_N"/>
    <property type="match status" value="1"/>
</dbReference>